<gene>
    <name evidence="6" type="ORF">AB6A40_007230</name>
</gene>
<name>A0ABD6EMM0_9BILA</name>
<proteinExistence type="predicted"/>
<dbReference type="SUPFAM" id="SSF57535">
    <property type="entry name" value="Complement control module/SCR domain"/>
    <property type="match status" value="2"/>
</dbReference>
<dbReference type="PANTHER" id="PTHR19325">
    <property type="entry name" value="COMPLEMENT COMPONENT-RELATED SUSHI DOMAIN-CONTAINING"/>
    <property type="match status" value="1"/>
</dbReference>
<evidence type="ECO:0000256" key="2">
    <source>
        <dbReference type="ARBA" id="ARBA00022737"/>
    </source>
</evidence>
<keyword evidence="3" id="KW-1015">Disulfide bond</keyword>
<dbReference type="PANTHER" id="PTHR19325:SF575">
    <property type="entry name" value="LOCOMOTION-RELATED PROTEIN HIKARU GENKI"/>
    <property type="match status" value="1"/>
</dbReference>
<dbReference type="AlphaFoldDB" id="A0ABD6EMM0"/>
<dbReference type="Gene3D" id="2.10.70.10">
    <property type="entry name" value="Complement Module, domain 1"/>
    <property type="match status" value="1"/>
</dbReference>
<feature type="domain" description="Sushi" evidence="5">
    <location>
        <begin position="97"/>
        <end position="150"/>
    </location>
</feature>
<feature type="domain" description="Sushi" evidence="5">
    <location>
        <begin position="37"/>
        <end position="90"/>
    </location>
</feature>
<accession>A0ABD6EMM0</accession>
<evidence type="ECO:0000313" key="7">
    <source>
        <dbReference type="Proteomes" id="UP001608902"/>
    </source>
</evidence>
<keyword evidence="2" id="KW-0677">Repeat</keyword>
<keyword evidence="4" id="KW-0325">Glycoprotein</keyword>
<dbReference type="EMBL" id="JBGFUD010005676">
    <property type="protein sequence ID" value="MFH4980521.1"/>
    <property type="molecule type" value="Genomic_DNA"/>
</dbReference>
<sequence>MWCPLFHVFKGKVMATCQSDGKWNVELGHFVPEPDSCAKLDNPAVIYSSSPTRPRTIARIERCPVHYVFEGKHEITCQKNGNWSENLGHCVPSPDTCTKFDISGVTYSEMPIRPMTVAWLEMCPVYQMLEGNEEATCQEDGMWSVQLGKCVPTPDTCARFDIPEVTYSETPIRPTTVAEIAKCPGHHCLHGNTMVVCQANGTWSGSIGRCEEDLIVT</sequence>
<dbReference type="SMART" id="SM00032">
    <property type="entry name" value="CCP"/>
    <property type="match status" value="3"/>
</dbReference>
<evidence type="ECO:0000256" key="3">
    <source>
        <dbReference type="ARBA" id="ARBA00023157"/>
    </source>
</evidence>
<protein>
    <recommendedName>
        <fullName evidence="5">Sushi domain-containing protein</fullName>
    </recommendedName>
</protein>
<reference evidence="6 7" key="1">
    <citation type="submission" date="2024-08" db="EMBL/GenBank/DDBJ databases">
        <title>Gnathostoma spinigerum genome.</title>
        <authorList>
            <person name="Gonzalez-Bertolin B."/>
            <person name="Monzon S."/>
            <person name="Zaballos A."/>
            <person name="Jimenez P."/>
            <person name="Dekumyoy P."/>
            <person name="Varona S."/>
            <person name="Cuesta I."/>
            <person name="Sumanam S."/>
            <person name="Adisakwattana P."/>
            <person name="Gasser R.B."/>
            <person name="Hernandez-Gonzalez A."/>
            <person name="Young N.D."/>
            <person name="Perteguer M.J."/>
        </authorList>
    </citation>
    <scope>NUCLEOTIDE SEQUENCE [LARGE SCALE GENOMIC DNA]</scope>
    <source>
        <strain evidence="6">AL3</strain>
        <tissue evidence="6">Liver</tissue>
    </source>
</reference>
<evidence type="ECO:0000313" key="6">
    <source>
        <dbReference type="EMBL" id="MFH4980521.1"/>
    </source>
</evidence>
<evidence type="ECO:0000256" key="1">
    <source>
        <dbReference type="ARBA" id="ARBA00022659"/>
    </source>
</evidence>
<dbReference type="InterPro" id="IPR050350">
    <property type="entry name" value="Compl-Cell_Adhes-Reg"/>
</dbReference>
<keyword evidence="1" id="KW-0768">Sushi</keyword>
<organism evidence="6 7">
    <name type="scientific">Gnathostoma spinigerum</name>
    <dbReference type="NCBI Taxonomy" id="75299"/>
    <lineage>
        <taxon>Eukaryota</taxon>
        <taxon>Metazoa</taxon>
        <taxon>Ecdysozoa</taxon>
        <taxon>Nematoda</taxon>
        <taxon>Chromadorea</taxon>
        <taxon>Rhabditida</taxon>
        <taxon>Spirurina</taxon>
        <taxon>Gnathostomatomorpha</taxon>
        <taxon>Gnathostomatoidea</taxon>
        <taxon>Gnathostomatidae</taxon>
        <taxon>Gnathostoma</taxon>
    </lineage>
</organism>
<comment type="caution">
    <text evidence="6">The sequence shown here is derived from an EMBL/GenBank/DDBJ whole genome shotgun (WGS) entry which is preliminary data.</text>
</comment>
<dbReference type="InterPro" id="IPR000436">
    <property type="entry name" value="Sushi_SCR_CCP_dom"/>
</dbReference>
<evidence type="ECO:0000259" key="5">
    <source>
        <dbReference type="SMART" id="SM00032"/>
    </source>
</evidence>
<dbReference type="Pfam" id="PF00084">
    <property type="entry name" value="Sushi"/>
    <property type="match status" value="1"/>
</dbReference>
<keyword evidence="7" id="KW-1185">Reference proteome</keyword>
<dbReference type="Proteomes" id="UP001608902">
    <property type="component" value="Unassembled WGS sequence"/>
</dbReference>
<feature type="domain" description="Sushi" evidence="5">
    <location>
        <begin position="157"/>
        <end position="210"/>
    </location>
</feature>
<evidence type="ECO:0000256" key="4">
    <source>
        <dbReference type="ARBA" id="ARBA00023180"/>
    </source>
</evidence>
<dbReference type="InterPro" id="IPR035976">
    <property type="entry name" value="Sushi/SCR/CCP_sf"/>
</dbReference>
<dbReference type="CDD" id="cd00033">
    <property type="entry name" value="CCP"/>
    <property type="match status" value="2"/>
</dbReference>